<reference evidence="2" key="1">
    <citation type="submission" date="2020-06" db="EMBL/GenBank/DDBJ databases">
        <title>WGS assembly of Ceratodon purpureus strain R40.</title>
        <authorList>
            <person name="Carey S.B."/>
            <person name="Jenkins J."/>
            <person name="Shu S."/>
            <person name="Lovell J.T."/>
            <person name="Sreedasyam A."/>
            <person name="Maumus F."/>
            <person name="Tiley G.P."/>
            <person name="Fernandez-Pozo N."/>
            <person name="Barry K."/>
            <person name="Chen C."/>
            <person name="Wang M."/>
            <person name="Lipzen A."/>
            <person name="Daum C."/>
            <person name="Saski C.A."/>
            <person name="Payton A.C."/>
            <person name="Mcbreen J.C."/>
            <person name="Conrad R.E."/>
            <person name="Kollar L.M."/>
            <person name="Olsson S."/>
            <person name="Huttunen S."/>
            <person name="Landis J.B."/>
            <person name="Wickett N.J."/>
            <person name="Johnson M.G."/>
            <person name="Rensing S.A."/>
            <person name="Grimwood J."/>
            <person name="Schmutz J."/>
            <person name="Mcdaniel S.F."/>
        </authorList>
    </citation>
    <scope>NUCLEOTIDE SEQUENCE</scope>
    <source>
        <strain evidence="2">R40</strain>
    </source>
</reference>
<feature type="compositionally biased region" description="Low complexity" evidence="1">
    <location>
        <begin position="1"/>
        <end position="12"/>
    </location>
</feature>
<feature type="compositionally biased region" description="Low complexity" evidence="1">
    <location>
        <begin position="86"/>
        <end position="98"/>
    </location>
</feature>
<evidence type="ECO:0000256" key="1">
    <source>
        <dbReference type="SAM" id="MobiDB-lite"/>
    </source>
</evidence>
<feature type="region of interest" description="Disordered" evidence="1">
    <location>
        <begin position="1"/>
        <end position="112"/>
    </location>
</feature>
<protein>
    <submittedName>
        <fullName evidence="2">Uncharacterized protein</fullName>
    </submittedName>
</protein>
<feature type="compositionally biased region" description="Pro residues" evidence="1">
    <location>
        <begin position="29"/>
        <end position="47"/>
    </location>
</feature>
<dbReference type="Proteomes" id="UP000822688">
    <property type="component" value="Chromosome V"/>
</dbReference>
<organism evidence="2 3">
    <name type="scientific">Ceratodon purpureus</name>
    <name type="common">Fire moss</name>
    <name type="synonym">Dicranum purpureum</name>
    <dbReference type="NCBI Taxonomy" id="3225"/>
    <lineage>
        <taxon>Eukaryota</taxon>
        <taxon>Viridiplantae</taxon>
        <taxon>Streptophyta</taxon>
        <taxon>Embryophyta</taxon>
        <taxon>Bryophyta</taxon>
        <taxon>Bryophytina</taxon>
        <taxon>Bryopsida</taxon>
        <taxon>Dicranidae</taxon>
        <taxon>Pseudoditrichales</taxon>
        <taxon>Ditrichaceae</taxon>
        <taxon>Ceratodon</taxon>
    </lineage>
</organism>
<name>A0A8T0HR61_CERPU</name>
<gene>
    <name evidence="2" type="ORF">KC19_VG181300</name>
</gene>
<evidence type="ECO:0000313" key="3">
    <source>
        <dbReference type="Proteomes" id="UP000822688"/>
    </source>
</evidence>
<accession>A0A8T0HR61</accession>
<sequence length="112" mass="11923">TTTTSRSSNPSSKQFPRSPPQQHCNLHSLPPPPSPPTATSTSPPPPTTSRSHPRSSKLQTLAPTSSPLYSTPHRQLQSPLPAMAATTVTTTKTTSPTTMQRPIATMNLTSKL</sequence>
<evidence type="ECO:0000313" key="2">
    <source>
        <dbReference type="EMBL" id="KAG0573470.1"/>
    </source>
</evidence>
<dbReference type="AlphaFoldDB" id="A0A8T0HR61"/>
<proteinExistence type="predicted"/>
<keyword evidence="3" id="KW-1185">Reference proteome</keyword>
<comment type="caution">
    <text evidence="2">The sequence shown here is derived from an EMBL/GenBank/DDBJ whole genome shotgun (WGS) entry which is preliminary data.</text>
</comment>
<dbReference type="EMBL" id="CM026426">
    <property type="protein sequence ID" value="KAG0573470.1"/>
    <property type="molecule type" value="Genomic_DNA"/>
</dbReference>
<feature type="non-terminal residue" evidence="2">
    <location>
        <position position="1"/>
    </location>
</feature>
<feature type="compositionally biased region" description="Polar residues" evidence="1">
    <location>
        <begin position="57"/>
        <end position="78"/>
    </location>
</feature>